<name>A0ABW1NH66_9ACTN</name>
<dbReference type="InterPro" id="IPR032109">
    <property type="entry name" value="Big_3_5"/>
</dbReference>
<evidence type="ECO:0000313" key="4">
    <source>
        <dbReference type="EMBL" id="MFC6081892.1"/>
    </source>
</evidence>
<sequence length="361" mass="35733">MATRGLAGAVRRLASPSRLPRALVLVCATGVLIGTAGFASASASAPTPPVSLGAAAGFAVLAGSTVTNTGPTTINGDLGLSPGTSVTGFPPGEVSGVQHVADAVAAQAKNDLATAYDDAEARPSTATVPVELGGTTKTPGVYESPAGTFGITGNLTLDAEGDPNAVFIFKAASTLITASASSVDLVNGAQACNVFWAVGSSATLGTNSTLRGNVLAQASITVTTGVIVDGRVLARGAAVTLDTDTITVPRCTKSATSTTTTLTSSANPTPVGQRVSFVATVKAATGTAVPAGLVVFTDGRRTILGAVPLDGTGRAVLTTFGLPAGTHRIRAVFIGTATFTGSTSPVIVEYVLPSRPLRPSL</sequence>
<accession>A0ABW1NH66</accession>
<dbReference type="Gene3D" id="2.60.40.10">
    <property type="entry name" value="Immunoglobulins"/>
    <property type="match status" value="1"/>
</dbReference>
<organism evidence="4 5">
    <name type="scientific">Sphaerisporangium aureirubrum</name>
    <dbReference type="NCBI Taxonomy" id="1544736"/>
    <lineage>
        <taxon>Bacteria</taxon>
        <taxon>Bacillati</taxon>
        <taxon>Actinomycetota</taxon>
        <taxon>Actinomycetes</taxon>
        <taxon>Streptosporangiales</taxon>
        <taxon>Streptosporangiaceae</taxon>
        <taxon>Sphaerisporangium</taxon>
    </lineage>
</organism>
<dbReference type="Pfam" id="PF16640">
    <property type="entry name" value="Big_3_5"/>
    <property type="match status" value="1"/>
</dbReference>
<dbReference type="Proteomes" id="UP001596137">
    <property type="component" value="Unassembled WGS sequence"/>
</dbReference>
<dbReference type="Pfam" id="PF11999">
    <property type="entry name" value="Ice_binding"/>
    <property type="match status" value="1"/>
</dbReference>
<comment type="caution">
    <text evidence="4">The sequence shown here is derived from an EMBL/GenBank/DDBJ whole genome shotgun (WGS) entry which is preliminary data.</text>
</comment>
<evidence type="ECO:0000259" key="3">
    <source>
        <dbReference type="Pfam" id="PF16640"/>
    </source>
</evidence>
<proteinExistence type="inferred from homology"/>
<protein>
    <submittedName>
        <fullName evidence="4">Ice-binding family protein</fullName>
    </submittedName>
</protein>
<dbReference type="InterPro" id="IPR013783">
    <property type="entry name" value="Ig-like_fold"/>
</dbReference>
<dbReference type="InterPro" id="IPR021884">
    <property type="entry name" value="Ice-bd_prot"/>
</dbReference>
<comment type="similarity">
    <text evidence="1">Belongs to the ice-binding protein family.</text>
</comment>
<dbReference type="RefSeq" id="WP_380750769.1">
    <property type="nucleotide sequence ID" value="NZ_JBHSRF010000012.1"/>
</dbReference>
<gene>
    <name evidence="4" type="ORF">ACFP1K_12050</name>
</gene>
<keyword evidence="2" id="KW-0732">Signal</keyword>
<reference evidence="5" key="1">
    <citation type="journal article" date="2019" name="Int. J. Syst. Evol. Microbiol.">
        <title>The Global Catalogue of Microorganisms (GCM) 10K type strain sequencing project: providing services to taxonomists for standard genome sequencing and annotation.</title>
        <authorList>
            <consortium name="The Broad Institute Genomics Platform"/>
            <consortium name="The Broad Institute Genome Sequencing Center for Infectious Disease"/>
            <person name="Wu L."/>
            <person name="Ma J."/>
        </authorList>
    </citation>
    <scope>NUCLEOTIDE SEQUENCE [LARGE SCALE GENOMIC DNA]</scope>
    <source>
        <strain evidence="5">JCM 30346</strain>
    </source>
</reference>
<evidence type="ECO:0000313" key="5">
    <source>
        <dbReference type="Proteomes" id="UP001596137"/>
    </source>
</evidence>
<dbReference type="EMBL" id="JBHSRF010000012">
    <property type="protein sequence ID" value="MFC6081892.1"/>
    <property type="molecule type" value="Genomic_DNA"/>
</dbReference>
<evidence type="ECO:0000256" key="2">
    <source>
        <dbReference type="ARBA" id="ARBA00022729"/>
    </source>
</evidence>
<keyword evidence="5" id="KW-1185">Reference proteome</keyword>
<feature type="domain" description="Bacterial Ig-like" evidence="3">
    <location>
        <begin position="262"/>
        <end position="347"/>
    </location>
</feature>
<evidence type="ECO:0000256" key="1">
    <source>
        <dbReference type="ARBA" id="ARBA00005445"/>
    </source>
</evidence>